<dbReference type="GO" id="GO:0042594">
    <property type="term" value="P:response to starvation"/>
    <property type="evidence" value="ECO:0007669"/>
    <property type="project" value="TreeGrafter"/>
</dbReference>
<dbReference type="PANTHER" id="PTHR24348:SF22">
    <property type="entry name" value="NON-SPECIFIC SERINE_THREONINE PROTEIN KINASE"/>
    <property type="match status" value="1"/>
</dbReference>
<dbReference type="Pfam" id="PF00069">
    <property type="entry name" value="Pkinase"/>
    <property type="match status" value="1"/>
</dbReference>
<evidence type="ECO:0000256" key="3">
    <source>
        <dbReference type="ARBA" id="ARBA00022448"/>
    </source>
</evidence>
<keyword evidence="5" id="KW-0808">Transferase</keyword>
<comment type="catalytic activity">
    <reaction evidence="13">
        <text>L-seryl-[protein] + ATP = O-phospho-L-seryl-[protein] + ADP + H(+)</text>
        <dbReference type="Rhea" id="RHEA:17989"/>
        <dbReference type="Rhea" id="RHEA-COMP:9863"/>
        <dbReference type="Rhea" id="RHEA-COMP:11604"/>
        <dbReference type="ChEBI" id="CHEBI:15378"/>
        <dbReference type="ChEBI" id="CHEBI:29999"/>
        <dbReference type="ChEBI" id="CHEBI:30616"/>
        <dbReference type="ChEBI" id="CHEBI:83421"/>
        <dbReference type="ChEBI" id="CHEBI:456216"/>
        <dbReference type="EC" id="2.7.11.1"/>
    </reaction>
</comment>
<dbReference type="InterPro" id="IPR000719">
    <property type="entry name" value="Prot_kinase_dom"/>
</dbReference>
<dbReference type="GO" id="GO:0010506">
    <property type="term" value="P:regulation of autophagy"/>
    <property type="evidence" value="ECO:0007669"/>
    <property type="project" value="InterPro"/>
</dbReference>
<dbReference type="EC" id="2.7.11.1" evidence="2"/>
<dbReference type="PROSITE" id="PS00107">
    <property type="entry name" value="PROTEIN_KINASE_ATP"/>
    <property type="match status" value="1"/>
</dbReference>
<dbReference type="SMART" id="SM00220">
    <property type="entry name" value="S_TKc"/>
    <property type="match status" value="1"/>
</dbReference>
<dbReference type="InterPro" id="IPR011009">
    <property type="entry name" value="Kinase-like_dom_sf"/>
</dbReference>
<feature type="domain" description="Protein kinase" evidence="16">
    <location>
        <begin position="205"/>
        <end position="452"/>
    </location>
</feature>
<protein>
    <recommendedName>
        <fullName evidence="2">non-specific serine/threonine protein kinase</fullName>
        <ecNumber evidence="2">2.7.11.1</ecNumber>
    </recommendedName>
    <alternativeName>
        <fullName evidence="11">Autophagy-related protein 1</fullName>
    </alternativeName>
</protein>
<dbReference type="GO" id="GO:0061709">
    <property type="term" value="P:reticulophagy"/>
    <property type="evidence" value="ECO:0007669"/>
    <property type="project" value="TreeGrafter"/>
</dbReference>
<dbReference type="GO" id="GO:0015031">
    <property type="term" value="P:protein transport"/>
    <property type="evidence" value="ECO:0007669"/>
    <property type="project" value="UniProtKB-KW"/>
</dbReference>
<evidence type="ECO:0000259" key="16">
    <source>
        <dbReference type="PROSITE" id="PS50011"/>
    </source>
</evidence>
<keyword evidence="6 14" id="KW-0547">Nucleotide-binding</keyword>
<evidence type="ECO:0000256" key="9">
    <source>
        <dbReference type="ARBA" id="ARBA00022927"/>
    </source>
</evidence>
<evidence type="ECO:0000256" key="12">
    <source>
        <dbReference type="ARBA" id="ARBA00047899"/>
    </source>
</evidence>
<dbReference type="OrthoDB" id="4062651at2759"/>
<dbReference type="PROSITE" id="PS50011">
    <property type="entry name" value="PROTEIN_KINASE_DOM"/>
    <property type="match status" value="1"/>
</dbReference>
<dbReference type="GO" id="GO:0004674">
    <property type="term" value="F:protein serine/threonine kinase activity"/>
    <property type="evidence" value="ECO:0007669"/>
    <property type="project" value="UniProtKB-KW"/>
</dbReference>
<feature type="region of interest" description="Disordered" evidence="15">
    <location>
        <begin position="504"/>
        <end position="529"/>
    </location>
</feature>
<evidence type="ECO:0000256" key="8">
    <source>
        <dbReference type="ARBA" id="ARBA00022840"/>
    </source>
</evidence>
<dbReference type="HOGENOM" id="CLU_029466_1_1_1"/>
<evidence type="ECO:0000256" key="2">
    <source>
        <dbReference type="ARBA" id="ARBA00012513"/>
    </source>
</evidence>
<evidence type="ECO:0000256" key="15">
    <source>
        <dbReference type="SAM" id="MobiDB-lite"/>
    </source>
</evidence>
<evidence type="ECO:0000256" key="4">
    <source>
        <dbReference type="ARBA" id="ARBA00022527"/>
    </source>
</evidence>
<comment type="subcellular location">
    <subcellularLocation>
        <location evidence="1">Preautophagosomal structure membrane</location>
        <topology evidence="1">Peripheral membrane protein</topology>
    </subcellularLocation>
</comment>
<dbReference type="InterPro" id="IPR017441">
    <property type="entry name" value="Protein_kinase_ATP_BS"/>
</dbReference>
<keyword evidence="18" id="KW-1185">Reference proteome</keyword>
<dbReference type="CDD" id="cd00180">
    <property type="entry name" value="PKc"/>
    <property type="match status" value="1"/>
</dbReference>
<dbReference type="GO" id="GO:0000045">
    <property type="term" value="P:autophagosome assembly"/>
    <property type="evidence" value="ECO:0007669"/>
    <property type="project" value="TreeGrafter"/>
</dbReference>
<evidence type="ECO:0000256" key="6">
    <source>
        <dbReference type="ARBA" id="ARBA00022741"/>
    </source>
</evidence>
<dbReference type="GO" id="GO:0000422">
    <property type="term" value="P:autophagy of mitochondrion"/>
    <property type="evidence" value="ECO:0007669"/>
    <property type="project" value="TreeGrafter"/>
</dbReference>
<dbReference type="GO" id="GO:0034045">
    <property type="term" value="C:phagophore assembly site membrane"/>
    <property type="evidence" value="ECO:0007669"/>
    <property type="project" value="UniProtKB-SubCell"/>
</dbReference>
<evidence type="ECO:0000256" key="10">
    <source>
        <dbReference type="ARBA" id="ARBA00023006"/>
    </source>
</evidence>
<evidence type="ECO:0000256" key="5">
    <source>
        <dbReference type="ARBA" id="ARBA00022679"/>
    </source>
</evidence>
<dbReference type="GO" id="GO:0005776">
    <property type="term" value="C:autophagosome"/>
    <property type="evidence" value="ECO:0007669"/>
    <property type="project" value="TreeGrafter"/>
</dbReference>
<keyword evidence="8 14" id="KW-0067">ATP-binding</keyword>
<dbReference type="GO" id="GO:0034727">
    <property type="term" value="P:piecemeal microautophagy of the nucleus"/>
    <property type="evidence" value="ECO:0007669"/>
    <property type="project" value="TreeGrafter"/>
</dbReference>
<evidence type="ECO:0000256" key="13">
    <source>
        <dbReference type="ARBA" id="ARBA00048679"/>
    </source>
</evidence>
<evidence type="ECO:0000313" key="18">
    <source>
        <dbReference type="Proteomes" id="UP000020467"/>
    </source>
</evidence>
<dbReference type="InterPro" id="IPR045269">
    <property type="entry name" value="Atg1-like"/>
</dbReference>
<dbReference type="KEGG" id="cfj:CFIO01_02299"/>
<evidence type="ECO:0000256" key="14">
    <source>
        <dbReference type="PROSITE-ProRule" id="PRU10141"/>
    </source>
</evidence>
<dbReference type="Gene3D" id="1.10.510.10">
    <property type="entry name" value="Transferase(Phosphotransferase) domain 1"/>
    <property type="match status" value="1"/>
</dbReference>
<organism evidence="17 18">
    <name type="scientific">Colletotrichum fioriniae PJ7</name>
    <dbReference type="NCBI Taxonomy" id="1445577"/>
    <lineage>
        <taxon>Eukaryota</taxon>
        <taxon>Fungi</taxon>
        <taxon>Dikarya</taxon>
        <taxon>Ascomycota</taxon>
        <taxon>Pezizomycotina</taxon>
        <taxon>Sordariomycetes</taxon>
        <taxon>Hypocreomycetidae</taxon>
        <taxon>Glomerellales</taxon>
        <taxon>Glomerellaceae</taxon>
        <taxon>Colletotrichum</taxon>
        <taxon>Colletotrichum acutatum species complex</taxon>
    </lineage>
</organism>
<dbReference type="InterPro" id="IPR008271">
    <property type="entry name" value="Ser/Thr_kinase_AS"/>
</dbReference>
<comment type="caution">
    <text evidence="17">The sequence shown here is derived from an EMBL/GenBank/DDBJ whole genome shotgun (WGS) entry which is preliminary data.</text>
</comment>
<evidence type="ECO:0000256" key="7">
    <source>
        <dbReference type="ARBA" id="ARBA00022777"/>
    </source>
</evidence>
<sequence>MPRSQPHPSALFSLVPKNIRSQSVLEHPDNQPFLSYQKDGRLALDIGHIRSKAGHNTLAILGRGDVDICIPGSTISKTQCSFEINPDTDVVMFFDRSHGRTSQVWGETCFPFEFGRPRKVVVQRGLNTIVGMGGRGQDQVLFELQWHNSPDKTMERIRERITAPVLYEENPRFARTIDEANTILPSAMETRIHTPRSQQPKLRYAKIGNKLGAGQYGEVFKAVDVDSGILMAVKILHRKASPVSSVWKNVKREIEILSRISHPNIIGYISSNGWDSGGDVEILMELSKGNLASLIRQGYCVPLEELATTLFHDTLQAIDFLATEKIIHRDIKPENILFLPPGSQYTFQLGDFGLSNYQMSAKTMTGTPLYMAPEVFADKTQTSKIDVWSLYITMLWTLDVGGYRKASNYFASHQAAVDFAVCQAPSFPTLREMAETDPEHRASAAQLLVKYFDGQGLSTPRAQVPPMTSHARRISEGRTTQAPGMMAARPRTRGAIHRMKAMALRRHRRSGKNRPEGTMGDEDLVRVAA</sequence>
<name>A0A010RC50_9PEZI</name>
<dbReference type="SUPFAM" id="SSF56112">
    <property type="entry name" value="Protein kinase-like (PK-like)"/>
    <property type="match status" value="1"/>
</dbReference>
<feature type="binding site" evidence="14">
    <location>
        <position position="234"/>
    </location>
    <ligand>
        <name>ATP</name>
        <dbReference type="ChEBI" id="CHEBI:30616"/>
    </ligand>
</feature>
<gene>
    <name evidence="17" type="ORF">CFIO01_02299</name>
</gene>
<evidence type="ECO:0000313" key="17">
    <source>
        <dbReference type="EMBL" id="EXF86240.1"/>
    </source>
</evidence>
<reference evidence="17 18" key="1">
    <citation type="submission" date="2014-02" db="EMBL/GenBank/DDBJ databases">
        <title>The genome sequence of Colletotrichum fioriniae PJ7.</title>
        <authorList>
            <person name="Baroncelli R."/>
            <person name="Thon M.R."/>
        </authorList>
    </citation>
    <scope>NUCLEOTIDE SEQUENCE [LARGE SCALE GENOMIC DNA]</scope>
    <source>
        <strain evidence="17 18">PJ7</strain>
    </source>
</reference>
<keyword evidence="10" id="KW-0072">Autophagy</keyword>
<keyword evidence="4" id="KW-0723">Serine/threonine-protein kinase</keyword>
<comment type="catalytic activity">
    <reaction evidence="12">
        <text>L-threonyl-[protein] + ATP = O-phospho-L-threonyl-[protein] + ADP + H(+)</text>
        <dbReference type="Rhea" id="RHEA:46608"/>
        <dbReference type="Rhea" id="RHEA-COMP:11060"/>
        <dbReference type="Rhea" id="RHEA-COMP:11605"/>
        <dbReference type="ChEBI" id="CHEBI:15378"/>
        <dbReference type="ChEBI" id="CHEBI:30013"/>
        <dbReference type="ChEBI" id="CHEBI:30616"/>
        <dbReference type="ChEBI" id="CHEBI:61977"/>
        <dbReference type="ChEBI" id="CHEBI:456216"/>
        <dbReference type="EC" id="2.7.11.1"/>
    </reaction>
</comment>
<keyword evidence="7" id="KW-0418">Kinase</keyword>
<dbReference type="PROSITE" id="PS00108">
    <property type="entry name" value="PROTEIN_KINASE_ST"/>
    <property type="match status" value="1"/>
</dbReference>
<evidence type="ECO:0000256" key="11">
    <source>
        <dbReference type="ARBA" id="ARBA00030237"/>
    </source>
</evidence>
<dbReference type="AlphaFoldDB" id="A0A010RC50"/>
<keyword evidence="9" id="KW-0653">Protein transport</keyword>
<proteinExistence type="predicted"/>
<accession>A0A010RC50</accession>
<dbReference type="GO" id="GO:0005829">
    <property type="term" value="C:cytosol"/>
    <property type="evidence" value="ECO:0007669"/>
    <property type="project" value="TreeGrafter"/>
</dbReference>
<evidence type="ECO:0000256" key="1">
    <source>
        <dbReference type="ARBA" id="ARBA00004623"/>
    </source>
</evidence>
<dbReference type="STRING" id="1445577.A0A010RC50"/>
<dbReference type="EMBL" id="JARH01000022">
    <property type="protein sequence ID" value="EXF86240.1"/>
    <property type="molecule type" value="Genomic_DNA"/>
</dbReference>
<dbReference type="GO" id="GO:0005524">
    <property type="term" value="F:ATP binding"/>
    <property type="evidence" value="ECO:0007669"/>
    <property type="project" value="UniProtKB-UniRule"/>
</dbReference>
<dbReference type="Proteomes" id="UP000020467">
    <property type="component" value="Unassembled WGS sequence"/>
</dbReference>
<dbReference type="PANTHER" id="PTHR24348">
    <property type="entry name" value="SERINE/THREONINE-PROTEIN KINASE UNC-51-RELATED"/>
    <property type="match status" value="1"/>
</dbReference>
<dbReference type="eggNOG" id="KOG0580">
    <property type="taxonomic scope" value="Eukaryota"/>
</dbReference>
<keyword evidence="3" id="KW-0813">Transport</keyword>